<dbReference type="GO" id="GO:0005524">
    <property type="term" value="F:ATP binding"/>
    <property type="evidence" value="ECO:0007669"/>
    <property type="project" value="UniProtKB-KW"/>
</dbReference>
<dbReference type="NCBIfam" id="TIGR00125">
    <property type="entry name" value="cyt_tran_rel"/>
    <property type="match status" value="1"/>
</dbReference>
<dbReference type="PANTHER" id="PTHR39321:SF3">
    <property type="entry name" value="PHOSPHOPANTETHEINE ADENYLYLTRANSFERASE"/>
    <property type="match status" value="1"/>
</dbReference>
<sequence>MGSLKKIGVLGGTFDPPHLGHLKLATHFAKLFELDALLLIPSGHPWQKENVITSASVRLRLTEAAAIDLARAFLYLQIPTRVAIDQIEVDRPGPSYAIDTAKELRQRFGAQANLIWLMGADAFTNLPTWQHWQDLLGLMNFAVASRPEHSLHTELPPALAELLAQHQCQSAGELENHACGEIFIDETLAVDVSSTALREQLQNPSTYDLATASIPSHALEIITNLGLYR</sequence>
<dbReference type="PANTHER" id="PTHR39321">
    <property type="entry name" value="NICOTINATE-NUCLEOTIDE ADENYLYLTRANSFERASE-RELATED"/>
    <property type="match status" value="1"/>
</dbReference>
<dbReference type="Pfam" id="PF01467">
    <property type="entry name" value="CTP_transf_like"/>
    <property type="match status" value="1"/>
</dbReference>
<dbReference type="AlphaFoldDB" id="A0A2Z4JTM4"/>
<protein>
    <recommendedName>
        <fullName evidence="11">Probable nicotinate-nucleotide adenylyltransferase</fullName>
        <ecNumber evidence="11">2.7.7.18</ecNumber>
    </recommendedName>
    <alternativeName>
        <fullName evidence="11">Deamido-NAD(+) diphosphorylase</fullName>
    </alternativeName>
    <alternativeName>
        <fullName evidence="11">Deamido-NAD(+) pyrophosphorylase</fullName>
    </alternativeName>
    <alternativeName>
        <fullName evidence="11">Nicotinate mononucleotide adenylyltransferase</fullName>
        <shortName evidence="11">NaMN adenylyltransferase</shortName>
    </alternativeName>
</protein>
<dbReference type="InterPro" id="IPR014729">
    <property type="entry name" value="Rossmann-like_a/b/a_fold"/>
</dbReference>
<organism evidence="13 14">
    <name type="scientific">Polynucleobacter paneuropaeus</name>
    <dbReference type="NCBI Taxonomy" id="2527775"/>
    <lineage>
        <taxon>Bacteria</taxon>
        <taxon>Pseudomonadati</taxon>
        <taxon>Pseudomonadota</taxon>
        <taxon>Betaproteobacteria</taxon>
        <taxon>Burkholderiales</taxon>
        <taxon>Burkholderiaceae</taxon>
        <taxon>Polynucleobacter</taxon>
    </lineage>
</organism>
<evidence type="ECO:0000259" key="12">
    <source>
        <dbReference type="Pfam" id="PF01467"/>
    </source>
</evidence>
<evidence type="ECO:0000256" key="3">
    <source>
        <dbReference type="ARBA" id="ARBA00009014"/>
    </source>
</evidence>
<dbReference type="UniPathway" id="UPA00253">
    <property type="reaction ID" value="UER00332"/>
</dbReference>
<dbReference type="EC" id="2.7.7.18" evidence="11"/>
<dbReference type="Proteomes" id="UP000248592">
    <property type="component" value="Chromosome"/>
</dbReference>
<dbReference type="CDD" id="cd02165">
    <property type="entry name" value="NMNAT"/>
    <property type="match status" value="1"/>
</dbReference>
<dbReference type="NCBIfam" id="TIGR00482">
    <property type="entry name" value="nicotinate (nicotinamide) nucleotide adenylyltransferase"/>
    <property type="match status" value="1"/>
</dbReference>
<comment type="pathway">
    <text evidence="2 11">Cofactor biosynthesis; NAD(+) biosynthesis; deamido-NAD(+) from nicotinate D-ribonucleotide: step 1/1.</text>
</comment>
<evidence type="ECO:0000256" key="2">
    <source>
        <dbReference type="ARBA" id="ARBA00005019"/>
    </source>
</evidence>
<name>A0A2Z4JTM4_9BURK</name>
<evidence type="ECO:0000256" key="6">
    <source>
        <dbReference type="ARBA" id="ARBA00022695"/>
    </source>
</evidence>
<keyword evidence="6 11" id="KW-0548">Nucleotidyltransferase</keyword>
<keyword evidence="5 11" id="KW-0808">Transferase</keyword>
<dbReference type="RefSeq" id="WP_112294851.1">
    <property type="nucleotide sequence ID" value="NZ_CBCSBS010000001.1"/>
</dbReference>
<proteinExistence type="inferred from homology"/>
<dbReference type="SUPFAM" id="SSF52374">
    <property type="entry name" value="Nucleotidylyl transferase"/>
    <property type="match status" value="1"/>
</dbReference>
<evidence type="ECO:0000256" key="10">
    <source>
        <dbReference type="ARBA" id="ARBA00048721"/>
    </source>
</evidence>
<evidence type="ECO:0000256" key="4">
    <source>
        <dbReference type="ARBA" id="ARBA00022642"/>
    </source>
</evidence>
<evidence type="ECO:0000256" key="9">
    <source>
        <dbReference type="ARBA" id="ARBA00023027"/>
    </source>
</evidence>
<evidence type="ECO:0000256" key="1">
    <source>
        <dbReference type="ARBA" id="ARBA00002324"/>
    </source>
</evidence>
<feature type="domain" description="Cytidyltransferase-like" evidence="12">
    <location>
        <begin position="9"/>
        <end position="199"/>
    </location>
</feature>
<evidence type="ECO:0000313" key="14">
    <source>
        <dbReference type="Proteomes" id="UP000248592"/>
    </source>
</evidence>
<dbReference type="GO" id="GO:0004515">
    <property type="term" value="F:nicotinate-nucleotide adenylyltransferase activity"/>
    <property type="evidence" value="ECO:0007669"/>
    <property type="project" value="UniProtKB-UniRule"/>
</dbReference>
<dbReference type="GO" id="GO:0009435">
    <property type="term" value="P:NAD+ biosynthetic process"/>
    <property type="evidence" value="ECO:0007669"/>
    <property type="project" value="UniProtKB-UniRule"/>
</dbReference>
<comment type="similarity">
    <text evidence="3 11">Belongs to the NadD family.</text>
</comment>
<comment type="function">
    <text evidence="1 11">Catalyzes the reversible adenylation of nicotinate mononucleotide (NaMN) to nicotinic acid adenine dinucleotide (NaAD).</text>
</comment>
<comment type="catalytic activity">
    <reaction evidence="10 11">
        <text>nicotinate beta-D-ribonucleotide + ATP + H(+) = deamido-NAD(+) + diphosphate</text>
        <dbReference type="Rhea" id="RHEA:22860"/>
        <dbReference type="ChEBI" id="CHEBI:15378"/>
        <dbReference type="ChEBI" id="CHEBI:30616"/>
        <dbReference type="ChEBI" id="CHEBI:33019"/>
        <dbReference type="ChEBI" id="CHEBI:57502"/>
        <dbReference type="ChEBI" id="CHEBI:58437"/>
        <dbReference type="EC" id="2.7.7.18"/>
    </reaction>
</comment>
<keyword evidence="8 11" id="KW-0067">ATP-binding</keyword>
<reference evidence="14" key="1">
    <citation type="submission" date="2018-06" db="EMBL/GenBank/DDBJ databases">
        <title>Description of a new Polynucleobacter species.</title>
        <authorList>
            <person name="Hahn M.W."/>
        </authorList>
    </citation>
    <scope>NUCLEOTIDE SEQUENCE [LARGE SCALE GENOMIC DNA]</scope>
    <source>
        <strain evidence="14">MG-25-Pas1-D2</strain>
    </source>
</reference>
<dbReference type="InterPro" id="IPR005248">
    <property type="entry name" value="NadD/NMNAT"/>
</dbReference>
<dbReference type="EMBL" id="CP030085">
    <property type="protein sequence ID" value="AWW50126.1"/>
    <property type="molecule type" value="Genomic_DNA"/>
</dbReference>
<dbReference type="InterPro" id="IPR004821">
    <property type="entry name" value="Cyt_trans-like"/>
</dbReference>
<accession>A0A2Z4JTM4</accession>
<gene>
    <name evidence="11 13" type="primary">nadD</name>
    <name evidence="13" type="ORF">Pas1_06875</name>
</gene>
<evidence type="ECO:0000256" key="5">
    <source>
        <dbReference type="ARBA" id="ARBA00022679"/>
    </source>
</evidence>
<keyword evidence="7 11" id="KW-0547">Nucleotide-binding</keyword>
<dbReference type="Gene3D" id="3.40.50.620">
    <property type="entry name" value="HUPs"/>
    <property type="match status" value="1"/>
</dbReference>
<evidence type="ECO:0000256" key="11">
    <source>
        <dbReference type="HAMAP-Rule" id="MF_00244"/>
    </source>
</evidence>
<keyword evidence="9 11" id="KW-0520">NAD</keyword>
<dbReference type="HAMAP" id="MF_00244">
    <property type="entry name" value="NaMN_adenylyltr"/>
    <property type="match status" value="1"/>
</dbReference>
<evidence type="ECO:0000313" key="13">
    <source>
        <dbReference type="EMBL" id="AWW50126.1"/>
    </source>
</evidence>
<evidence type="ECO:0000256" key="8">
    <source>
        <dbReference type="ARBA" id="ARBA00022840"/>
    </source>
</evidence>
<evidence type="ECO:0000256" key="7">
    <source>
        <dbReference type="ARBA" id="ARBA00022741"/>
    </source>
</evidence>
<keyword evidence="4 11" id="KW-0662">Pyridine nucleotide biosynthesis</keyword>